<organism evidence="7 8">
    <name type="scientific">Pararobbsia silviterrae</name>
    <dbReference type="NCBI Taxonomy" id="1792498"/>
    <lineage>
        <taxon>Bacteria</taxon>
        <taxon>Pseudomonadati</taxon>
        <taxon>Pseudomonadota</taxon>
        <taxon>Betaproteobacteria</taxon>
        <taxon>Burkholderiales</taxon>
        <taxon>Burkholderiaceae</taxon>
        <taxon>Pararobbsia</taxon>
    </lineage>
</organism>
<dbReference type="PANTHER" id="PTHR32196">
    <property type="entry name" value="ABC TRANSPORTER PERMEASE PROTEIN YPHD-RELATED-RELATED"/>
    <property type="match status" value="1"/>
</dbReference>
<dbReference type="InterPro" id="IPR001851">
    <property type="entry name" value="ABC_transp_permease"/>
</dbReference>
<dbReference type="AlphaFoldDB" id="A0A494Y045"/>
<keyword evidence="4 6" id="KW-1133">Transmembrane helix</keyword>
<evidence type="ECO:0000313" key="7">
    <source>
        <dbReference type="EMBL" id="RKP53731.1"/>
    </source>
</evidence>
<dbReference type="GO" id="GO:0005886">
    <property type="term" value="C:plasma membrane"/>
    <property type="evidence" value="ECO:0007669"/>
    <property type="project" value="UniProtKB-SubCell"/>
</dbReference>
<evidence type="ECO:0000256" key="6">
    <source>
        <dbReference type="SAM" id="Phobius"/>
    </source>
</evidence>
<dbReference type="GO" id="GO:0022857">
    <property type="term" value="F:transmembrane transporter activity"/>
    <property type="evidence" value="ECO:0007669"/>
    <property type="project" value="InterPro"/>
</dbReference>
<name>A0A494Y045_9BURK</name>
<dbReference type="Proteomes" id="UP000270342">
    <property type="component" value="Unassembled WGS sequence"/>
</dbReference>
<feature type="transmembrane region" description="Helical" evidence="6">
    <location>
        <begin position="214"/>
        <end position="236"/>
    </location>
</feature>
<sequence length="323" mass="33646">MSTTVSASRRWVPSLSTCLLIASVILMLVIFQAGNARFLSFFNLLNFLRQSAVLLVVATGLTLVILIGSIDLSIGALVTFSAIATSVLLRDFQWPAWLAILAALGIGLVVGLVNGLLTVVVNIPSFIGTLGVMMVLGGVSVWMSGGQNVMFSNETMDWIASGRTISGIPNVALWAFAVFAVAVIVSNKTYRGRTVFATGSSTMAARIVGLNTQFIRLGAFMACSMLCSAGAVLMVARTSVGTPRMGDGMLLDAIAAVVIGGTALSGGSGGVHRTIFGVAIIALLKNGLNVIGVNPYLQLIITGAVVVIAVTMTLDRSRMAFVK</sequence>
<evidence type="ECO:0000256" key="5">
    <source>
        <dbReference type="ARBA" id="ARBA00023136"/>
    </source>
</evidence>
<dbReference type="RefSeq" id="WP_121087807.1">
    <property type="nucleotide sequence ID" value="NZ_RBZU01000006.1"/>
</dbReference>
<accession>A0A494Y045</accession>
<keyword evidence="8" id="KW-1185">Reference proteome</keyword>
<feature type="transmembrane region" description="Helical" evidence="6">
    <location>
        <begin position="12"/>
        <end position="31"/>
    </location>
</feature>
<dbReference type="Pfam" id="PF02653">
    <property type="entry name" value="BPD_transp_2"/>
    <property type="match status" value="1"/>
</dbReference>
<dbReference type="PANTHER" id="PTHR32196:SF72">
    <property type="entry name" value="RIBOSE IMPORT PERMEASE PROTEIN RBSC"/>
    <property type="match status" value="1"/>
</dbReference>
<reference evidence="7 8" key="1">
    <citation type="submission" date="2018-10" db="EMBL/GenBank/DDBJ databases">
        <title>Robbsia sp. DHC34, isolated from soil.</title>
        <authorList>
            <person name="Gao Z.-H."/>
            <person name="Qiu L.-H."/>
        </authorList>
    </citation>
    <scope>NUCLEOTIDE SEQUENCE [LARGE SCALE GENOMIC DNA]</scope>
    <source>
        <strain evidence="7 8">DHC34</strain>
    </source>
</reference>
<feature type="transmembrane region" description="Helical" evidence="6">
    <location>
        <begin position="248"/>
        <end position="267"/>
    </location>
</feature>
<feature type="transmembrane region" description="Helical" evidence="6">
    <location>
        <begin position="52"/>
        <end position="84"/>
    </location>
</feature>
<dbReference type="CDD" id="cd06579">
    <property type="entry name" value="TM_PBP1_transp_AraH_like"/>
    <property type="match status" value="1"/>
</dbReference>
<comment type="caution">
    <text evidence="7">The sequence shown here is derived from an EMBL/GenBank/DDBJ whole genome shotgun (WGS) entry which is preliminary data.</text>
</comment>
<dbReference type="EMBL" id="RBZU01000006">
    <property type="protein sequence ID" value="RKP53731.1"/>
    <property type="molecule type" value="Genomic_DNA"/>
</dbReference>
<keyword evidence="5 6" id="KW-0472">Membrane</keyword>
<dbReference type="OrthoDB" id="5193167at2"/>
<evidence type="ECO:0000256" key="1">
    <source>
        <dbReference type="ARBA" id="ARBA00004651"/>
    </source>
</evidence>
<comment type="subcellular location">
    <subcellularLocation>
        <location evidence="1">Cell membrane</location>
        <topology evidence="1">Multi-pass membrane protein</topology>
    </subcellularLocation>
</comment>
<evidence type="ECO:0000256" key="2">
    <source>
        <dbReference type="ARBA" id="ARBA00022475"/>
    </source>
</evidence>
<proteinExistence type="predicted"/>
<evidence type="ECO:0000256" key="4">
    <source>
        <dbReference type="ARBA" id="ARBA00022989"/>
    </source>
</evidence>
<feature type="transmembrane region" description="Helical" evidence="6">
    <location>
        <begin position="126"/>
        <end position="145"/>
    </location>
</feature>
<feature type="transmembrane region" description="Helical" evidence="6">
    <location>
        <begin position="96"/>
        <end position="119"/>
    </location>
</feature>
<evidence type="ECO:0000313" key="8">
    <source>
        <dbReference type="Proteomes" id="UP000270342"/>
    </source>
</evidence>
<gene>
    <name evidence="7" type="ORF">D7S86_15850</name>
</gene>
<keyword evidence="2" id="KW-1003">Cell membrane</keyword>
<feature type="transmembrane region" description="Helical" evidence="6">
    <location>
        <begin position="297"/>
        <end position="314"/>
    </location>
</feature>
<protein>
    <submittedName>
        <fullName evidence="7">ABC transporter permease</fullName>
    </submittedName>
</protein>
<evidence type="ECO:0000256" key="3">
    <source>
        <dbReference type="ARBA" id="ARBA00022692"/>
    </source>
</evidence>
<keyword evidence="3 6" id="KW-0812">Transmembrane</keyword>
<feature type="transmembrane region" description="Helical" evidence="6">
    <location>
        <begin position="165"/>
        <end position="185"/>
    </location>
</feature>